<accession>A0A8K0G803</accession>
<gene>
    <name evidence="2" type="ORF">ILUMI_11155</name>
</gene>
<dbReference type="PANTHER" id="PTHR10773">
    <property type="entry name" value="DNA-DIRECTED RNA POLYMERASES I, II, AND III SUBUNIT RPABC2"/>
    <property type="match status" value="1"/>
</dbReference>
<proteinExistence type="predicted"/>
<reference evidence="2" key="1">
    <citation type="submission" date="2019-08" db="EMBL/GenBank/DDBJ databases">
        <title>The genome of the North American firefly Photinus pyralis.</title>
        <authorList>
            <consortium name="Photinus pyralis genome working group"/>
            <person name="Fallon T.R."/>
            <person name="Sander Lower S.E."/>
            <person name="Weng J.-K."/>
        </authorList>
    </citation>
    <scope>NUCLEOTIDE SEQUENCE</scope>
    <source>
        <strain evidence="2">TRF0915ILg1</strain>
        <tissue evidence="2">Whole body</tissue>
    </source>
</reference>
<dbReference type="AlphaFoldDB" id="A0A8K0G803"/>
<keyword evidence="3" id="KW-1185">Reference proteome</keyword>
<evidence type="ECO:0000313" key="3">
    <source>
        <dbReference type="Proteomes" id="UP000801492"/>
    </source>
</evidence>
<dbReference type="PANTHER" id="PTHR10773:SF19">
    <property type="match status" value="1"/>
</dbReference>
<feature type="region of interest" description="Disordered" evidence="1">
    <location>
        <begin position="337"/>
        <end position="357"/>
    </location>
</feature>
<protein>
    <submittedName>
        <fullName evidence="2">Uncharacterized protein</fullName>
    </submittedName>
</protein>
<comment type="caution">
    <text evidence="2">The sequence shown here is derived from an EMBL/GenBank/DDBJ whole genome shotgun (WGS) entry which is preliminary data.</text>
</comment>
<dbReference type="Proteomes" id="UP000801492">
    <property type="component" value="Unassembled WGS sequence"/>
</dbReference>
<evidence type="ECO:0000256" key="1">
    <source>
        <dbReference type="SAM" id="MobiDB-lite"/>
    </source>
</evidence>
<evidence type="ECO:0000313" key="2">
    <source>
        <dbReference type="EMBL" id="KAF2895020.1"/>
    </source>
</evidence>
<dbReference type="EMBL" id="VTPC01006350">
    <property type="protein sequence ID" value="KAF2895020.1"/>
    <property type="molecule type" value="Genomic_DNA"/>
</dbReference>
<sequence length="673" mass="76084">MKMVTKRNAERRTQVKSQVGHIEDLIAADGNYDDNCAKRCFKTDVTHSSGGQPNRMPICTQEHSEEPQWILSKDRHDTERPVGKPWEFSLINIFVGAMEYIMEGSGLQDFFSIITKRMMTGHSSSKALRGHLLAHSALAQTILSKIDLTEKEHSAQTDILNDVDTENSNVDAPLVTKVGNNGGTARLPEIRARQGSNSKTKHHNKLETRTNTLLHLLLKLYAASEEDLNELGQQTSHMVDRGLVNGKDLCNVSANSTETNTTPSASTNLREILNDVVVEEASCGGDSEMDYKDFDNTDADPDFRPNDNVQNEVEIHNNNLETDNLDNKAITTINRRGRTPRQNKTRERARHNESYQRNKVKEARVYSESHRNYKNVLIPARRPAPCHCKSKCTEKLLDVEKEDIFKNFYNIPTKNEQDVFLQGSIVCKEIKRRRARKDGAQSRTNSFSYNLLVGSDRREVCRDAFFGLHENKRGKQRSGIALKPSEVMSVMEHISLFLTKQTHYGTREHNYLDAELNVKIMHSLFLKKHPKSKVPQLDVRNDCKTLSLKLKNKSLNDTAKSVAAAKLLVIKRRSKKFYNALKASKELYRTQDNIAAISRDSDKGVIVGKDFIEGAITNSFPLLLPGVITTEVPVDLAIPNGKGPISTKKIDYIKKSYTFVDGNTETQNFWKES</sequence>
<feature type="compositionally biased region" description="Basic and acidic residues" evidence="1">
    <location>
        <begin position="344"/>
        <end position="357"/>
    </location>
</feature>
<name>A0A8K0G803_IGNLU</name>
<dbReference type="OrthoDB" id="7475343at2759"/>
<organism evidence="2 3">
    <name type="scientific">Ignelater luminosus</name>
    <name type="common">Cucubano</name>
    <name type="synonym">Pyrophorus luminosus</name>
    <dbReference type="NCBI Taxonomy" id="2038154"/>
    <lineage>
        <taxon>Eukaryota</taxon>
        <taxon>Metazoa</taxon>
        <taxon>Ecdysozoa</taxon>
        <taxon>Arthropoda</taxon>
        <taxon>Hexapoda</taxon>
        <taxon>Insecta</taxon>
        <taxon>Pterygota</taxon>
        <taxon>Neoptera</taxon>
        <taxon>Endopterygota</taxon>
        <taxon>Coleoptera</taxon>
        <taxon>Polyphaga</taxon>
        <taxon>Elateriformia</taxon>
        <taxon>Elateroidea</taxon>
        <taxon>Elateridae</taxon>
        <taxon>Agrypninae</taxon>
        <taxon>Pyrophorini</taxon>
        <taxon>Ignelater</taxon>
    </lineage>
</organism>